<keyword evidence="2" id="KW-1185">Reference proteome</keyword>
<gene>
    <name evidence="1" type="ORF">GCWU000342_02144</name>
</gene>
<dbReference type="HOGENOM" id="CLU_3189000_0_0_9"/>
<dbReference type="STRING" id="626523.GCWU000342_02144"/>
<dbReference type="AlphaFoldDB" id="C4GDH1"/>
<accession>C4GDH1</accession>
<evidence type="ECO:0000313" key="2">
    <source>
        <dbReference type="Proteomes" id="UP000003494"/>
    </source>
</evidence>
<organism evidence="1 2">
    <name type="scientific">Shuttleworthella satelles DSM 14600</name>
    <dbReference type="NCBI Taxonomy" id="626523"/>
    <lineage>
        <taxon>Bacteria</taxon>
        <taxon>Bacillati</taxon>
        <taxon>Bacillota</taxon>
        <taxon>Clostridia</taxon>
        <taxon>Lachnospirales</taxon>
        <taxon>Lachnospiraceae</taxon>
        <taxon>Shuttleworthella</taxon>
    </lineage>
</organism>
<dbReference type="Proteomes" id="UP000003494">
    <property type="component" value="Unassembled WGS sequence"/>
</dbReference>
<sequence>MLFCAKSLPSWVPRGRAFLLLGLNRFKKAVEGFSCEKNPQSPILGT</sequence>
<protein>
    <submittedName>
        <fullName evidence="1">Uncharacterized protein</fullName>
    </submittedName>
</protein>
<evidence type="ECO:0000313" key="1">
    <source>
        <dbReference type="EMBL" id="EEP27450.1"/>
    </source>
</evidence>
<dbReference type="EMBL" id="ACIP02000007">
    <property type="protein sequence ID" value="EEP27450.1"/>
    <property type="molecule type" value="Genomic_DNA"/>
</dbReference>
<reference evidence="1" key="1">
    <citation type="submission" date="2009-04" db="EMBL/GenBank/DDBJ databases">
        <authorList>
            <person name="Weinstock G."/>
            <person name="Sodergren E."/>
            <person name="Clifton S."/>
            <person name="Fulton L."/>
            <person name="Fulton B."/>
            <person name="Courtney L."/>
            <person name="Fronick C."/>
            <person name="Harrison M."/>
            <person name="Strong C."/>
            <person name="Farmer C."/>
            <person name="Delahaunty K."/>
            <person name="Markovic C."/>
            <person name="Hall O."/>
            <person name="Minx P."/>
            <person name="Tomlinson C."/>
            <person name="Mitreva M."/>
            <person name="Nelson J."/>
            <person name="Hou S."/>
            <person name="Wollam A."/>
            <person name="Pepin K.H."/>
            <person name="Johnson M."/>
            <person name="Bhonagiri V."/>
            <person name="Nash W.E."/>
            <person name="Warren W."/>
            <person name="Chinwalla A."/>
            <person name="Mardis E.R."/>
            <person name="Wilson R.K."/>
        </authorList>
    </citation>
    <scope>NUCLEOTIDE SEQUENCE [LARGE SCALE GENOMIC DNA]</scope>
    <source>
        <strain evidence="1">DSM 14600</strain>
    </source>
</reference>
<proteinExistence type="predicted"/>
<name>C4GDH1_9FIRM</name>
<comment type="caution">
    <text evidence="1">The sequence shown here is derived from an EMBL/GenBank/DDBJ whole genome shotgun (WGS) entry which is preliminary data.</text>
</comment>